<dbReference type="InterPro" id="IPR051895">
    <property type="entry name" value="OTP_Homeobox"/>
</dbReference>
<feature type="region of interest" description="Disordered" evidence="8">
    <location>
        <begin position="44"/>
        <end position="131"/>
    </location>
</feature>
<dbReference type="InterPro" id="IPR001356">
    <property type="entry name" value="HD"/>
</dbReference>
<evidence type="ECO:0000256" key="7">
    <source>
        <dbReference type="RuleBase" id="RU000682"/>
    </source>
</evidence>
<dbReference type="SMART" id="SM00389">
    <property type="entry name" value="HOX"/>
    <property type="match status" value="1"/>
</dbReference>
<evidence type="ECO:0000259" key="9">
    <source>
        <dbReference type="PROSITE" id="PS50071"/>
    </source>
</evidence>
<dbReference type="Pfam" id="PF00046">
    <property type="entry name" value="Homeodomain"/>
    <property type="match status" value="1"/>
</dbReference>
<accession>B5LVM0</accession>
<evidence type="ECO:0000256" key="5">
    <source>
        <dbReference type="ARBA" id="ARBA00023242"/>
    </source>
</evidence>
<dbReference type="GO" id="GO:0003677">
    <property type="term" value="F:DNA binding"/>
    <property type="evidence" value="ECO:0007669"/>
    <property type="project" value="UniProtKB-UniRule"/>
</dbReference>
<dbReference type="CDD" id="cd00086">
    <property type="entry name" value="homeodomain"/>
    <property type="match status" value="1"/>
</dbReference>
<evidence type="ECO:0000256" key="2">
    <source>
        <dbReference type="ARBA" id="ARBA00022473"/>
    </source>
</evidence>
<dbReference type="PROSITE" id="PS50803">
    <property type="entry name" value="OAR"/>
    <property type="match status" value="1"/>
</dbReference>
<evidence type="ECO:0000259" key="10">
    <source>
        <dbReference type="PROSITE" id="PS50803"/>
    </source>
</evidence>
<keyword evidence="2" id="KW-0217">Developmental protein</keyword>
<dbReference type="GO" id="GO:0000981">
    <property type="term" value="F:DNA-binding transcription factor activity, RNA polymerase II-specific"/>
    <property type="evidence" value="ECO:0007669"/>
    <property type="project" value="InterPro"/>
</dbReference>
<evidence type="ECO:0000256" key="4">
    <source>
        <dbReference type="ARBA" id="ARBA00023155"/>
    </source>
</evidence>
<evidence type="ECO:0000256" key="8">
    <source>
        <dbReference type="SAM" id="MobiDB-lite"/>
    </source>
</evidence>
<keyword evidence="3 6" id="KW-0238">DNA-binding</keyword>
<reference evidence="11" key="1">
    <citation type="journal article" date="2008" name="Nature">
        <title>Acoel development indicates the independent evolution of the bilaterian mouth and anus.</title>
        <authorList>
            <person name="Hejnol A."/>
            <person name="Martindale M.Q."/>
        </authorList>
    </citation>
    <scope>NUCLEOTIDE SEQUENCE</scope>
</reference>
<feature type="domain" description="Homeobox" evidence="9">
    <location>
        <begin position="122"/>
        <end position="182"/>
    </location>
</feature>
<dbReference type="GO" id="GO:0005634">
    <property type="term" value="C:nucleus"/>
    <property type="evidence" value="ECO:0007669"/>
    <property type="project" value="UniProtKB-SubCell"/>
</dbReference>
<feature type="DNA-binding region" description="Homeobox" evidence="6">
    <location>
        <begin position="124"/>
        <end position="183"/>
    </location>
</feature>
<evidence type="ECO:0000256" key="6">
    <source>
        <dbReference type="PROSITE-ProRule" id="PRU00108"/>
    </source>
</evidence>
<protein>
    <submittedName>
        <fullName evidence="11">Orthopedia homeobox protein</fullName>
    </submittedName>
</protein>
<keyword evidence="4 6" id="KW-0371">Homeobox</keyword>
<evidence type="ECO:0000313" key="11">
    <source>
        <dbReference type="EMBL" id="ACG70802.1"/>
    </source>
</evidence>
<keyword evidence="5 6" id="KW-0539">Nucleus</keyword>
<feature type="compositionally biased region" description="Low complexity" evidence="8">
    <location>
        <begin position="62"/>
        <end position="86"/>
    </location>
</feature>
<dbReference type="Gene3D" id="1.10.10.60">
    <property type="entry name" value="Homeodomain-like"/>
    <property type="match status" value="1"/>
</dbReference>
<dbReference type="PANTHER" id="PTHR46770:SF1">
    <property type="entry name" value="HOMEOBOX PROTEIN ORTHOPEDIA"/>
    <property type="match status" value="1"/>
</dbReference>
<dbReference type="SUPFAM" id="SSF46689">
    <property type="entry name" value="Homeodomain-like"/>
    <property type="match status" value="1"/>
</dbReference>
<feature type="compositionally biased region" description="Polar residues" evidence="8">
    <location>
        <begin position="87"/>
        <end position="108"/>
    </location>
</feature>
<organism evidence="11">
    <name type="scientific">Convolutriloba longifissura</name>
    <name type="common">Red flatworm</name>
    <name type="synonym">Acoelomorph flatworm</name>
    <dbReference type="NCBI Taxonomy" id="536236"/>
    <lineage>
        <taxon>Eukaryota</taxon>
        <taxon>Metazoa</taxon>
        <taxon>Xenacoelomorpha</taxon>
        <taxon>Acoelomorpha</taxon>
        <taxon>Acoela</taxon>
        <taxon>Sagittiferidae</taxon>
        <taxon>Convolutriloba</taxon>
    </lineage>
</organism>
<evidence type="ECO:0000256" key="3">
    <source>
        <dbReference type="ARBA" id="ARBA00023125"/>
    </source>
</evidence>
<dbReference type="PROSITE" id="PS50071">
    <property type="entry name" value="HOMEOBOX_2"/>
    <property type="match status" value="1"/>
</dbReference>
<comment type="subcellular location">
    <subcellularLocation>
        <location evidence="1 6 7">Nucleus</location>
    </subcellularLocation>
</comment>
<dbReference type="EMBL" id="EU914945">
    <property type="protein sequence ID" value="ACG70802.1"/>
    <property type="molecule type" value="mRNA"/>
</dbReference>
<dbReference type="GO" id="GO:0030182">
    <property type="term" value="P:neuron differentiation"/>
    <property type="evidence" value="ECO:0007669"/>
    <property type="project" value="TreeGrafter"/>
</dbReference>
<feature type="compositionally biased region" description="Low complexity" evidence="8">
    <location>
        <begin position="109"/>
        <end position="119"/>
    </location>
</feature>
<dbReference type="PROSITE" id="PS00027">
    <property type="entry name" value="HOMEOBOX_1"/>
    <property type="match status" value="1"/>
</dbReference>
<dbReference type="PANTHER" id="PTHR46770">
    <property type="entry name" value="HOMEOBOX PROTEIN ORTHOPEDIA"/>
    <property type="match status" value="1"/>
</dbReference>
<evidence type="ECO:0000256" key="1">
    <source>
        <dbReference type="ARBA" id="ARBA00004123"/>
    </source>
</evidence>
<sequence>MNSIGICPEATTLLHPISISTTANTNHPKQQQQQINIQTNNMNIPVNNNLKQQPLPISMGNQQQQQQLQQQQLAEVSPVSSEASEPNTPSSSPAKPNSAGANSPVKPTSANNNSNSAQSVVPKPKRHRTRFTPAQLNELERCFNKTHYPDIFMREELAMRIALTESRVQVWFQNRRAKWKKRKKCSPSVFRGGALLTPGSHPMSFGQFAAFGSDPFVCSYNPFSTDPRGWGASGNVGGTPNNSTMASFTFPPTFGNPRHGIATTNPINQATAFGFGVESQHVSANLSGMQTSHPLAPSTPTPVTFPGLNHQAQTFANAMMCASAGGTGGPGTIMETPVSAVAPLNSTSPVPVGAGGDPASLAALRRKALEQTATMNSFSALSNCGFDLR</sequence>
<dbReference type="FunFam" id="1.10.10.60:FF:000057">
    <property type="entry name" value="Short stature homeobox 2"/>
    <property type="match status" value="1"/>
</dbReference>
<proteinExistence type="evidence at transcript level"/>
<name>B5LVM0_CONLF</name>
<dbReference type="InterPro" id="IPR003654">
    <property type="entry name" value="OAR_dom"/>
</dbReference>
<dbReference type="AlphaFoldDB" id="B5LVM0"/>
<dbReference type="InterPro" id="IPR017970">
    <property type="entry name" value="Homeobox_CS"/>
</dbReference>
<feature type="domain" description="OAR" evidence="10">
    <location>
        <begin position="359"/>
        <end position="372"/>
    </location>
</feature>
<dbReference type="InterPro" id="IPR009057">
    <property type="entry name" value="Homeodomain-like_sf"/>
</dbReference>